<dbReference type="InterPro" id="IPR002347">
    <property type="entry name" value="SDR_fam"/>
</dbReference>
<dbReference type="AlphaFoldDB" id="A0A8E2EXJ3"/>
<evidence type="ECO:0000256" key="3">
    <source>
        <dbReference type="SAM" id="MobiDB-lite"/>
    </source>
</evidence>
<keyword evidence="5" id="KW-1185">Reference proteome</keyword>
<feature type="region of interest" description="Disordered" evidence="3">
    <location>
        <begin position="1"/>
        <end position="21"/>
    </location>
</feature>
<dbReference type="EMBL" id="KV749979">
    <property type="protein sequence ID" value="OCL06762.1"/>
    <property type="molecule type" value="Genomic_DNA"/>
</dbReference>
<evidence type="ECO:0000313" key="4">
    <source>
        <dbReference type="EMBL" id="OCL06762.1"/>
    </source>
</evidence>
<evidence type="ECO:0000313" key="5">
    <source>
        <dbReference type="Proteomes" id="UP000250140"/>
    </source>
</evidence>
<dbReference type="FunFam" id="3.40.50.720:FF:000905">
    <property type="entry name" value="Oxidoreductase, short chain dehydrogenase/reductase family, putative"/>
    <property type="match status" value="1"/>
</dbReference>
<dbReference type="CDD" id="cd05233">
    <property type="entry name" value="SDR_c"/>
    <property type="match status" value="1"/>
</dbReference>
<evidence type="ECO:0000256" key="2">
    <source>
        <dbReference type="ARBA" id="ARBA00023002"/>
    </source>
</evidence>
<organism evidence="4 5">
    <name type="scientific">Glonium stellatum</name>
    <dbReference type="NCBI Taxonomy" id="574774"/>
    <lineage>
        <taxon>Eukaryota</taxon>
        <taxon>Fungi</taxon>
        <taxon>Dikarya</taxon>
        <taxon>Ascomycota</taxon>
        <taxon>Pezizomycotina</taxon>
        <taxon>Dothideomycetes</taxon>
        <taxon>Pleosporomycetidae</taxon>
        <taxon>Gloniales</taxon>
        <taxon>Gloniaceae</taxon>
        <taxon>Glonium</taxon>
    </lineage>
</organism>
<gene>
    <name evidence="4" type="ORF">AOQ84DRAFT_389947</name>
</gene>
<dbReference type="GO" id="GO:0016491">
    <property type="term" value="F:oxidoreductase activity"/>
    <property type="evidence" value="ECO:0007669"/>
    <property type="project" value="UniProtKB-KW"/>
</dbReference>
<dbReference type="OrthoDB" id="1933717at2759"/>
<evidence type="ECO:0000256" key="1">
    <source>
        <dbReference type="ARBA" id="ARBA00006484"/>
    </source>
</evidence>
<dbReference type="InterPro" id="IPR036291">
    <property type="entry name" value="NAD(P)-bd_dom_sf"/>
</dbReference>
<dbReference type="PANTHER" id="PTHR42901">
    <property type="entry name" value="ALCOHOL DEHYDROGENASE"/>
    <property type="match status" value="1"/>
</dbReference>
<comment type="similarity">
    <text evidence="1">Belongs to the short-chain dehydrogenases/reductases (SDR) family.</text>
</comment>
<dbReference type="Proteomes" id="UP000250140">
    <property type="component" value="Unassembled WGS sequence"/>
</dbReference>
<sequence length="299" mass="32684">MSTDPRTEFSSTGLNFTPNTHSDTYPFIDPTKHNLSGKSALVTGASKGIGRSTALSFARAGASNIAIAARSSLSVVAEEIRKAAKAANRHIPNVLEIRLDVTDKDSVDDARKLVSDKFGGKLDILISNAGSSEPWVPLVDSDPDNWWSSYTTNVKGQYLVTRAFLPLLFKSELKTIVGLSSIGANIIMPGGSAYQTAKLALLRFMEFVNTEYGETGIVAYCVHPGGVDTELARNMPENAHAFLVDTPELSGDSIVWLTSERREWLRGRYVSCTWDMEQLLGKKEEIVKNELLKVRLCVA</sequence>
<reference evidence="4 5" key="1">
    <citation type="journal article" date="2016" name="Nat. Commun.">
        <title>Ectomycorrhizal ecology is imprinted in the genome of the dominant symbiotic fungus Cenococcum geophilum.</title>
        <authorList>
            <consortium name="DOE Joint Genome Institute"/>
            <person name="Peter M."/>
            <person name="Kohler A."/>
            <person name="Ohm R.A."/>
            <person name="Kuo A."/>
            <person name="Krutzmann J."/>
            <person name="Morin E."/>
            <person name="Arend M."/>
            <person name="Barry K.W."/>
            <person name="Binder M."/>
            <person name="Choi C."/>
            <person name="Clum A."/>
            <person name="Copeland A."/>
            <person name="Grisel N."/>
            <person name="Haridas S."/>
            <person name="Kipfer T."/>
            <person name="LaButti K."/>
            <person name="Lindquist E."/>
            <person name="Lipzen A."/>
            <person name="Maire R."/>
            <person name="Meier B."/>
            <person name="Mihaltcheva S."/>
            <person name="Molinier V."/>
            <person name="Murat C."/>
            <person name="Poggeler S."/>
            <person name="Quandt C.A."/>
            <person name="Sperisen C."/>
            <person name="Tritt A."/>
            <person name="Tisserant E."/>
            <person name="Crous P.W."/>
            <person name="Henrissat B."/>
            <person name="Nehls U."/>
            <person name="Egli S."/>
            <person name="Spatafora J.W."/>
            <person name="Grigoriev I.V."/>
            <person name="Martin F.M."/>
        </authorList>
    </citation>
    <scope>NUCLEOTIDE SEQUENCE [LARGE SCALE GENOMIC DNA]</scope>
    <source>
        <strain evidence="4 5">CBS 207.34</strain>
    </source>
</reference>
<dbReference type="Gene3D" id="3.40.50.720">
    <property type="entry name" value="NAD(P)-binding Rossmann-like Domain"/>
    <property type="match status" value="1"/>
</dbReference>
<dbReference type="PRINTS" id="PR00081">
    <property type="entry name" value="GDHRDH"/>
</dbReference>
<accession>A0A8E2EXJ3</accession>
<proteinExistence type="inferred from homology"/>
<dbReference type="SUPFAM" id="SSF51735">
    <property type="entry name" value="NAD(P)-binding Rossmann-fold domains"/>
    <property type="match status" value="1"/>
</dbReference>
<name>A0A8E2EXJ3_9PEZI</name>
<keyword evidence="2" id="KW-0560">Oxidoreductase</keyword>
<dbReference type="PANTHER" id="PTHR42901:SF1">
    <property type="entry name" value="ALCOHOL DEHYDROGENASE"/>
    <property type="match status" value="1"/>
</dbReference>
<dbReference type="Pfam" id="PF00106">
    <property type="entry name" value="adh_short"/>
    <property type="match status" value="1"/>
</dbReference>
<protein>
    <submittedName>
        <fullName evidence="4">Oxidoreductase-like protein</fullName>
    </submittedName>
</protein>